<proteinExistence type="predicted"/>
<sequence length="229" mass="24985">MGRKLGLWLLWVGAIAYAFLLAPPNQPDTLTLIQKLSTGDWEGINPLIIALFNIMGIWPMIYSALLLIDGRTQKIPAWPFVAGSFGLGAFALLPYLALRHPNSDFSGPKTSLLKLLDSRWTGVVLALGTIALVGYGAIAGDWSDFVAQWQTNRFIHVMSLDFCLLCLLFPTVLRDDMARRGLQDARIFWAASLPLLGPALYLAFRPPLSSSAATEAKGLSQQPTVTGQS</sequence>
<evidence type="ECO:0000313" key="3">
    <source>
        <dbReference type="Proteomes" id="UP001464891"/>
    </source>
</evidence>
<protein>
    <submittedName>
        <fullName evidence="2">DUF2834 domain-containing protein</fullName>
    </submittedName>
</protein>
<dbReference type="RefSeq" id="WP_190432108.1">
    <property type="nucleotide sequence ID" value="NZ_JAMPKM010000012.1"/>
</dbReference>
<feature type="transmembrane region" description="Helical" evidence="1">
    <location>
        <begin position="80"/>
        <end position="98"/>
    </location>
</feature>
<organism evidence="2 3">
    <name type="scientific">Trichocoleus desertorum GB2-A4</name>
    <dbReference type="NCBI Taxonomy" id="2933944"/>
    <lineage>
        <taxon>Bacteria</taxon>
        <taxon>Bacillati</taxon>
        <taxon>Cyanobacteriota</taxon>
        <taxon>Cyanophyceae</taxon>
        <taxon>Leptolyngbyales</taxon>
        <taxon>Trichocoleusaceae</taxon>
        <taxon>Trichocoleus</taxon>
    </lineage>
</organism>
<accession>A0ABV0JB87</accession>
<comment type="caution">
    <text evidence="2">The sequence shown here is derived from an EMBL/GenBank/DDBJ whole genome shotgun (WGS) entry which is preliminary data.</text>
</comment>
<evidence type="ECO:0000256" key="1">
    <source>
        <dbReference type="SAM" id="Phobius"/>
    </source>
</evidence>
<keyword evidence="1" id="KW-0472">Membrane</keyword>
<feature type="transmembrane region" description="Helical" evidence="1">
    <location>
        <begin position="44"/>
        <end position="68"/>
    </location>
</feature>
<feature type="transmembrane region" description="Helical" evidence="1">
    <location>
        <begin position="154"/>
        <end position="173"/>
    </location>
</feature>
<name>A0ABV0JB87_9CYAN</name>
<feature type="transmembrane region" description="Helical" evidence="1">
    <location>
        <begin position="185"/>
        <end position="204"/>
    </location>
</feature>
<dbReference type="PANTHER" id="PTHR36009">
    <property type="match status" value="1"/>
</dbReference>
<dbReference type="PANTHER" id="PTHR36009:SF3">
    <property type="entry name" value="TRANSMEMBRANE PROTEIN"/>
    <property type="match status" value="1"/>
</dbReference>
<keyword evidence="1" id="KW-1133">Transmembrane helix</keyword>
<keyword evidence="3" id="KW-1185">Reference proteome</keyword>
<evidence type="ECO:0000313" key="2">
    <source>
        <dbReference type="EMBL" id="MEP0819043.1"/>
    </source>
</evidence>
<feature type="transmembrane region" description="Helical" evidence="1">
    <location>
        <begin position="118"/>
        <end position="142"/>
    </location>
</feature>
<reference evidence="2 3" key="1">
    <citation type="submission" date="2022-04" db="EMBL/GenBank/DDBJ databases">
        <title>Positive selection, recombination, and allopatry shape intraspecific diversity of widespread and dominant cyanobacteria.</title>
        <authorList>
            <person name="Wei J."/>
            <person name="Shu W."/>
            <person name="Hu C."/>
        </authorList>
    </citation>
    <scope>NUCLEOTIDE SEQUENCE [LARGE SCALE GENOMIC DNA]</scope>
    <source>
        <strain evidence="2 3">GB2-A4</strain>
    </source>
</reference>
<keyword evidence="1" id="KW-0812">Transmembrane</keyword>
<dbReference type="Proteomes" id="UP001464891">
    <property type="component" value="Unassembled WGS sequence"/>
</dbReference>
<dbReference type="EMBL" id="JAMPKM010000012">
    <property type="protein sequence ID" value="MEP0819043.1"/>
    <property type="molecule type" value="Genomic_DNA"/>
</dbReference>
<gene>
    <name evidence="2" type="ORF">NC998_18245</name>
</gene>